<evidence type="ECO:0000313" key="6">
    <source>
        <dbReference type="EMBL" id="EMG47848.1"/>
    </source>
</evidence>
<gene>
    <name evidence="6" type="ORF">G210_1697</name>
</gene>
<proteinExistence type="inferred from homology"/>
<dbReference type="InterPro" id="IPR008778">
    <property type="entry name" value="Pirin_C_dom"/>
</dbReference>
<feature type="binding site" evidence="2">
    <location>
        <position position="56"/>
    </location>
    <ligand>
        <name>Fe cation</name>
        <dbReference type="ChEBI" id="CHEBI:24875"/>
    </ligand>
</feature>
<evidence type="ECO:0000256" key="1">
    <source>
        <dbReference type="ARBA" id="ARBA00008416"/>
    </source>
</evidence>
<dbReference type="eggNOG" id="ENOG502QQ5A">
    <property type="taxonomic scope" value="Eukaryota"/>
</dbReference>
<dbReference type="InterPro" id="IPR011051">
    <property type="entry name" value="RmlC_Cupin_sf"/>
</dbReference>
<keyword evidence="7" id="KW-1185">Reference proteome</keyword>
<evidence type="ECO:0000259" key="5">
    <source>
        <dbReference type="Pfam" id="PF05726"/>
    </source>
</evidence>
<keyword evidence="2" id="KW-0408">Iron</keyword>
<dbReference type="PIRSF" id="PIRSF006232">
    <property type="entry name" value="Pirin"/>
    <property type="match status" value="1"/>
</dbReference>
<comment type="similarity">
    <text evidence="1 3">Belongs to the pirin family.</text>
</comment>
<evidence type="ECO:0000259" key="4">
    <source>
        <dbReference type="Pfam" id="PF02678"/>
    </source>
</evidence>
<sequence>MSTFRSISKIVTARQQAEGVGAKVRRSIGIMNQRMFNPFLMFDHFSSSGKNGFPEHPHRGQETITLVLNGSIAHEDFTGSKGILYAGDLQFMTAGKGIVHSEMPVPNPDGSPTVGLQLWVDLPDALKDTEPRYRDLREWEIPEVVTDDGKVIIKVISGKSHGVESVKELAYTPINYYYYKVKAGGEFKQELQAGFNYFLYDLKGNNLVLNGDTKVDQYQNVFFNEEGDYITGKNVATEDTEDNIVEFILVGGKKLNQESVHYGPFVANSEDNIEKAIIDYQYAQNGFENRKTWNTLISDGVTPEMIEGPLEGSLEKREAKKKEFLENQKL</sequence>
<dbReference type="OMA" id="QIWVALP"/>
<dbReference type="Proteomes" id="UP000011777">
    <property type="component" value="Unassembled WGS sequence"/>
</dbReference>
<dbReference type="OrthoDB" id="198735at2759"/>
<dbReference type="InterPro" id="IPR012093">
    <property type="entry name" value="Pirin"/>
</dbReference>
<dbReference type="STRING" id="1245528.M3J6Y9"/>
<feature type="binding site" evidence="2">
    <location>
        <position position="58"/>
    </location>
    <ligand>
        <name>Fe cation</name>
        <dbReference type="ChEBI" id="CHEBI:24875"/>
    </ligand>
</feature>
<dbReference type="CDD" id="cd02909">
    <property type="entry name" value="cupin_pirin_N"/>
    <property type="match status" value="1"/>
</dbReference>
<feature type="domain" description="Pirin N-terminal" evidence="4">
    <location>
        <begin position="23"/>
        <end position="120"/>
    </location>
</feature>
<dbReference type="InterPro" id="IPR014710">
    <property type="entry name" value="RmlC-like_jellyroll"/>
</dbReference>
<comment type="cofactor">
    <cofactor evidence="2">
        <name>Fe cation</name>
        <dbReference type="ChEBI" id="CHEBI:24875"/>
    </cofactor>
    <text evidence="2">Binds 1 Fe cation per subunit.</text>
</comment>
<organism evidence="6 7">
    <name type="scientific">Candida maltosa (strain Xu316)</name>
    <name type="common">Yeast</name>
    <dbReference type="NCBI Taxonomy" id="1245528"/>
    <lineage>
        <taxon>Eukaryota</taxon>
        <taxon>Fungi</taxon>
        <taxon>Dikarya</taxon>
        <taxon>Ascomycota</taxon>
        <taxon>Saccharomycotina</taxon>
        <taxon>Pichiomycetes</taxon>
        <taxon>Debaryomycetaceae</taxon>
        <taxon>Candida/Lodderomyces clade</taxon>
        <taxon>Candida</taxon>
    </lineage>
</organism>
<dbReference type="SUPFAM" id="SSF51182">
    <property type="entry name" value="RmlC-like cupins"/>
    <property type="match status" value="1"/>
</dbReference>
<accession>M3J6Y9</accession>
<dbReference type="GO" id="GO:0046872">
    <property type="term" value="F:metal ion binding"/>
    <property type="evidence" value="ECO:0007669"/>
    <property type="project" value="UniProtKB-KW"/>
</dbReference>
<keyword evidence="2" id="KW-0479">Metal-binding</keyword>
<dbReference type="HOGENOM" id="CLU_045717_0_1_1"/>
<dbReference type="Gene3D" id="2.60.120.10">
    <property type="entry name" value="Jelly Rolls"/>
    <property type="match status" value="2"/>
</dbReference>
<dbReference type="Pfam" id="PF05726">
    <property type="entry name" value="Pirin_C"/>
    <property type="match status" value="1"/>
</dbReference>
<evidence type="ECO:0000256" key="2">
    <source>
        <dbReference type="PIRSR" id="PIRSR006232-1"/>
    </source>
</evidence>
<evidence type="ECO:0000313" key="7">
    <source>
        <dbReference type="Proteomes" id="UP000011777"/>
    </source>
</evidence>
<protein>
    <recommendedName>
        <fullName evidence="8">Pirin</fullName>
    </recommendedName>
</protein>
<dbReference type="CDD" id="cd02247">
    <property type="entry name" value="cupin_pirin_C"/>
    <property type="match status" value="1"/>
</dbReference>
<feature type="domain" description="Pirin C-terminal" evidence="5">
    <location>
        <begin position="178"/>
        <end position="285"/>
    </location>
</feature>
<dbReference type="PANTHER" id="PTHR13903:SF8">
    <property type="entry name" value="PIRIN"/>
    <property type="match status" value="1"/>
</dbReference>
<dbReference type="PANTHER" id="PTHR13903">
    <property type="entry name" value="PIRIN-RELATED"/>
    <property type="match status" value="1"/>
</dbReference>
<name>M3J6Y9_CANMX</name>
<evidence type="ECO:0000256" key="3">
    <source>
        <dbReference type="RuleBase" id="RU003457"/>
    </source>
</evidence>
<dbReference type="InterPro" id="IPR003829">
    <property type="entry name" value="Pirin_N_dom"/>
</dbReference>
<evidence type="ECO:0008006" key="8">
    <source>
        <dbReference type="Google" id="ProtNLM"/>
    </source>
</evidence>
<dbReference type="Pfam" id="PF02678">
    <property type="entry name" value="Pirin"/>
    <property type="match status" value="1"/>
</dbReference>
<dbReference type="AlphaFoldDB" id="M3J6Y9"/>
<dbReference type="EMBL" id="AOGT01001354">
    <property type="protein sequence ID" value="EMG47848.1"/>
    <property type="molecule type" value="Genomic_DNA"/>
</dbReference>
<comment type="caution">
    <text evidence="6">The sequence shown here is derived from an EMBL/GenBank/DDBJ whole genome shotgun (WGS) entry which is preliminary data.</text>
</comment>
<reference evidence="6 7" key="1">
    <citation type="submission" date="2013-02" db="EMBL/GenBank/DDBJ databases">
        <title>Genome sequence of Candida maltosa Xu316, a potential industrial strain for xylitol and ethanol production.</title>
        <authorList>
            <person name="Yu J."/>
            <person name="Wang Q."/>
            <person name="Geng X."/>
            <person name="Bao W."/>
            <person name="He P."/>
            <person name="Cai J."/>
        </authorList>
    </citation>
    <scope>NUCLEOTIDE SEQUENCE [LARGE SCALE GENOMIC DNA]</scope>
    <source>
        <strain evidence="7">Xu316</strain>
    </source>
</reference>
<feature type="binding site" evidence="2">
    <location>
        <position position="102"/>
    </location>
    <ligand>
        <name>Fe cation</name>
        <dbReference type="ChEBI" id="CHEBI:24875"/>
    </ligand>
</feature>
<feature type="binding site" evidence="2">
    <location>
        <position position="100"/>
    </location>
    <ligand>
        <name>Fe cation</name>
        <dbReference type="ChEBI" id="CHEBI:24875"/>
    </ligand>
</feature>